<name>A0A4R7HXS9_9ACTN</name>
<gene>
    <name evidence="8" type="ORF">BDK89_0835</name>
</gene>
<proteinExistence type="predicted"/>
<keyword evidence="2" id="KW-1003">Cell membrane</keyword>
<dbReference type="OrthoDB" id="7375466at2"/>
<evidence type="ECO:0000256" key="3">
    <source>
        <dbReference type="ARBA" id="ARBA00022692"/>
    </source>
</evidence>
<dbReference type="CDD" id="cd17474">
    <property type="entry name" value="MFS_YfmO_like"/>
    <property type="match status" value="1"/>
</dbReference>
<feature type="transmembrane region" description="Helical" evidence="6">
    <location>
        <begin position="135"/>
        <end position="157"/>
    </location>
</feature>
<dbReference type="GO" id="GO:0022857">
    <property type="term" value="F:transmembrane transporter activity"/>
    <property type="evidence" value="ECO:0007669"/>
    <property type="project" value="InterPro"/>
</dbReference>
<feature type="transmembrane region" description="Helical" evidence="6">
    <location>
        <begin position="211"/>
        <end position="233"/>
    </location>
</feature>
<dbReference type="PROSITE" id="PS50850">
    <property type="entry name" value="MFS"/>
    <property type="match status" value="1"/>
</dbReference>
<feature type="transmembrane region" description="Helical" evidence="6">
    <location>
        <begin position="12"/>
        <end position="33"/>
    </location>
</feature>
<dbReference type="Pfam" id="PF07690">
    <property type="entry name" value="MFS_1"/>
    <property type="match status" value="1"/>
</dbReference>
<feature type="transmembrane region" description="Helical" evidence="6">
    <location>
        <begin position="77"/>
        <end position="96"/>
    </location>
</feature>
<evidence type="ECO:0000313" key="9">
    <source>
        <dbReference type="Proteomes" id="UP000294558"/>
    </source>
</evidence>
<dbReference type="SUPFAM" id="SSF103473">
    <property type="entry name" value="MFS general substrate transporter"/>
    <property type="match status" value="1"/>
</dbReference>
<keyword evidence="3 6" id="KW-0812">Transmembrane</keyword>
<dbReference type="GO" id="GO:0005886">
    <property type="term" value="C:plasma membrane"/>
    <property type="evidence" value="ECO:0007669"/>
    <property type="project" value="UniProtKB-SubCell"/>
</dbReference>
<reference evidence="8 9" key="1">
    <citation type="submission" date="2019-03" db="EMBL/GenBank/DDBJ databases">
        <title>Sequencing the genomes of 1000 actinobacteria strains.</title>
        <authorList>
            <person name="Klenk H.-P."/>
        </authorList>
    </citation>
    <scope>NUCLEOTIDE SEQUENCE [LARGE SCALE GENOMIC DNA]</scope>
    <source>
        <strain evidence="8 9">DSM 18936</strain>
    </source>
</reference>
<dbReference type="InterPro" id="IPR020846">
    <property type="entry name" value="MFS_dom"/>
</dbReference>
<sequence length="406" mass="41450">MREQVGATRPILPLVFVTTLTSIMGNSLLAPLIPDILETFDRPDGSAGLLVAAASLPGIAMAPIIGLLADRFGRRPVLTPCLFVFGLAGVFVATAPTFEIMLIARFCLGLGAAGLVNLAIVLISDHFDGDERTRWIGANSGVLTVALAAFPVVSGAIASAFGWRWALAPLSLGVFSALFAWRTLPPGRPEVQVSLRDQLAGARIAFTDRTILTSVIAAAVSFAVIFGVFLAALPTHLDDEFGLDAWGRGIVFGLPAITSSIAAFNLGRIRRRVGASTVAIVSAAAWTGSFLLLGLAGSLVVLCVGALAYGIAEGALLPTLQDAAMSRAPADQRAAVMAGWTAMARAGQTTGPLVAGALLAGPGSGAALLSGAVGAAALVALFALRPFSDGATPTPTTDETTKKAAP</sequence>
<dbReference type="Proteomes" id="UP000294558">
    <property type="component" value="Unassembled WGS sequence"/>
</dbReference>
<feature type="transmembrane region" description="Helical" evidence="6">
    <location>
        <begin position="366"/>
        <end position="384"/>
    </location>
</feature>
<evidence type="ECO:0000256" key="6">
    <source>
        <dbReference type="SAM" id="Phobius"/>
    </source>
</evidence>
<evidence type="ECO:0000313" key="8">
    <source>
        <dbReference type="EMBL" id="TDT15269.1"/>
    </source>
</evidence>
<dbReference type="PANTHER" id="PTHR43124">
    <property type="entry name" value="PURINE EFFLUX PUMP PBUE"/>
    <property type="match status" value="1"/>
</dbReference>
<feature type="transmembrane region" description="Helical" evidence="6">
    <location>
        <begin position="102"/>
        <end position="123"/>
    </location>
</feature>
<keyword evidence="4 6" id="KW-1133">Transmembrane helix</keyword>
<evidence type="ECO:0000256" key="4">
    <source>
        <dbReference type="ARBA" id="ARBA00022989"/>
    </source>
</evidence>
<comment type="subcellular location">
    <subcellularLocation>
        <location evidence="1">Cell membrane</location>
        <topology evidence="1">Multi-pass membrane protein</topology>
    </subcellularLocation>
</comment>
<evidence type="ECO:0000259" key="7">
    <source>
        <dbReference type="PROSITE" id="PS50850"/>
    </source>
</evidence>
<evidence type="ECO:0000256" key="2">
    <source>
        <dbReference type="ARBA" id="ARBA00022475"/>
    </source>
</evidence>
<feature type="transmembrane region" description="Helical" evidence="6">
    <location>
        <begin position="45"/>
        <end position="65"/>
    </location>
</feature>
<dbReference type="InterPro" id="IPR050189">
    <property type="entry name" value="MFS_Efflux_Transporters"/>
</dbReference>
<dbReference type="InterPro" id="IPR011701">
    <property type="entry name" value="MFS"/>
</dbReference>
<keyword evidence="9" id="KW-1185">Reference proteome</keyword>
<dbReference type="InterPro" id="IPR036259">
    <property type="entry name" value="MFS_trans_sf"/>
</dbReference>
<keyword evidence="5 6" id="KW-0472">Membrane</keyword>
<dbReference type="Gene3D" id="1.20.1250.20">
    <property type="entry name" value="MFS general substrate transporter like domains"/>
    <property type="match status" value="1"/>
</dbReference>
<organism evidence="8 9">
    <name type="scientific">Ilumatobacter fluminis</name>
    <dbReference type="NCBI Taxonomy" id="467091"/>
    <lineage>
        <taxon>Bacteria</taxon>
        <taxon>Bacillati</taxon>
        <taxon>Actinomycetota</taxon>
        <taxon>Acidimicrobiia</taxon>
        <taxon>Acidimicrobiales</taxon>
        <taxon>Ilumatobacteraceae</taxon>
        <taxon>Ilumatobacter</taxon>
    </lineage>
</organism>
<feature type="domain" description="Major facilitator superfamily (MFS) profile" evidence="7">
    <location>
        <begin position="11"/>
        <end position="389"/>
    </location>
</feature>
<dbReference type="EMBL" id="SOAU01000001">
    <property type="protein sequence ID" value="TDT15269.1"/>
    <property type="molecule type" value="Genomic_DNA"/>
</dbReference>
<dbReference type="RefSeq" id="WP_133867734.1">
    <property type="nucleotide sequence ID" value="NZ_SOAU01000001.1"/>
</dbReference>
<protein>
    <submittedName>
        <fullName evidence="8">Putative MFS family arabinose efflux permease</fullName>
    </submittedName>
</protein>
<dbReference type="PANTHER" id="PTHR43124:SF3">
    <property type="entry name" value="CHLORAMPHENICOL EFFLUX PUMP RV0191"/>
    <property type="match status" value="1"/>
</dbReference>
<feature type="transmembrane region" description="Helical" evidence="6">
    <location>
        <begin position="163"/>
        <end position="181"/>
    </location>
</feature>
<dbReference type="AlphaFoldDB" id="A0A4R7HXS9"/>
<comment type="caution">
    <text evidence="8">The sequence shown here is derived from an EMBL/GenBank/DDBJ whole genome shotgun (WGS) entry which is preliminary data.</text>
</comment>
<evidence type="ECO:0000256" key="5">
    <source>
        <dbReference type="ARBA" id="ARBA00023136"/>
    </source>
</evidence>
<evidence type="ECO:0000256" key="1">
    <source>
        <dbReference type="ARBA" id="ARBA00004651"/>
    </source>
</evidence>
<feature type="transmembrane region" description="Helical" evidence="6">
    <location>
        <begin position="245"/>
        <end position="266"/>
    </location>
</feature>
<accession>A0A4R7HXS9</accession>
<feature type="transmembrane region" description="Helical" evidence="6">
    <location>
        <begin position="278"/>
        <end position="311"/>
    </location>
</feature>